<dbReference type="AlphaFoldDB" id="A0AAU8K6J9"/>
<accession>A0AAU8K6J9</accession>
<gene>
    <name evidence="1" type="ORF">ABWK59_34555</name>
</gene>
<name>A0AAU8K6J9_9ACTN</name>
<evidence type="ECO:0000313" key="1">
    <source>
        <dbReference type="EMBL" id="XCM84267.1"/>
    </source>
</evidence>
<evidence type="ECO:0008006" key="2">
    <source>
        <dbReference type="Google" id="ProtNLM"/>
    </source>
</evidence>
<sequence>MCGIAHAVDVHGGPPTDRVDTARRYLEAFLGGLRTTPPNAKP</sequence>
<organism evidence="1">
    <name type="scientific">Kitasatospora camelliae</name>
    <dbReference type="NCBI Taxonomy" id="3156397"/>
    <lineage>
        <taxon>Bacteria</taxon>
        <taxon>Bacillati</taxon>
        <taxon>Actinomycetota</taxon>
        <taxon>Actinomycetes</taxon>
        <taxon>Kitasatosporales</taxon>
        <taxon>Streptomycetaceae</taxon>
        <taxon>Kitasatospora</taxon>
    </lineage>
</organism>
<reference evidence="1" key="1">
    <citation type="submission" date="2024-06" db="EMBL/GenBank/DDBJ databases">
        <title>The genome sequences of Kitasatospora sp. strain HUAS MG31.</title>
        <authorList>
            <person name="Mo P."/>
        </authorList>
    </citation>
    <scope>NUCLEOTIDE SEQUENCE</scope>
    <source>
        <strain evidence="1">HUAS MG31</strain>
    </source>
</reference>
<proteinExistence type="predicted"/>
<dbReference type="RefSeq" id="WP_354645204.1">
    <property type="nucleotide sequence ID" value="NZ_CP159872.1"/>
</dbReference>
<dbReference type="KEGG" id="kcm:ABWK59_34555"/>
<dbReference type="EMBL" id="CP159872">
    <property type="protein sequence ID" value="XCM84267.1"/>
    <property type="molecule type" value="Genomic_DNA"/>
</dbReference>
<protein>
    <recommendedName>
        <fullName evidence="2">TetR family transcriptional regulator</fullName>
    </recommendedName>
</protein>